<protein>
    <submittedName>
        <fullName evidence="2">Uncharacterized protein</fullName>
    </submittedName>
</protein>
<feature type="compositionally biased region" description="Acidic residues" evidence="1">
    <location>
        <begin position="706"/>
        <end position="728"/>
    </location>
</feature>
<feature type="compositionally biased region" description="Acidic residues" evidence="1">
    <location>
        <begin position="594"/>
        <end position="613"/>
    </location>
</feature>
<feature type="compositionally biased region" description="Acidic residues" evidence="1">
    <location>
        <begin position="174"/>
        <end position="184"/>
    </location>
</feature>
<feature type="region of interest" description="Disordered" evidence="1">
    <location>
        <begin position="969"/>
        <end position="1004"/>
    </location>
</feature>
<feature type="region of interest" description="Disordered" evidence="1">
    <location>
        <begin position="174"/>
        <end position="582"/>
    </location>
</feature>
<feature type="compositionally biased region" description="Acidic residues" evidence="1">
    <location>
        <begin position="222"/>
        <end position="243"/>
    </location>
</feature>
<proteinExistence type="predicted"/>
<feature type="region of interest" description="Disordered" evidence="1">
    <location>
        <begin position="1"/>
        <end position="97"/>
    </location>
</feature>
<sequence length="1187" mass="128021">MAEDYDMIKDDNAPGGGDQDSGMDELQFDDIDSMLASGEPDSASSGGLDDLSIEADPLESLVASSGEEYPTSFENDFSFHPEESSSNEESIGDDSLDLELTDPLIDAEIDKLLDISEISKPGKSNLSNLESDDSFFVPADENEVSDQDFSELDSYLTEEPDAISFGEELDDLDDFGLTDLDDEGPISLHEDDLQGVKPDFSLQDFHLEDEQQEGGADHGDLSFDEDDFLNEEEGPISLSEDELGAIGATETPLADFSHPDAGEEESIALSDSELDGILDTEDKTDWGSPSFDTLDDIDEDGPISLSGNELDDILSSPNERTAQPAARADEEDELPDFITHHDELETEDEGPISLSEDELGNLLADNGGEDFSEPEDSFPDLDITEEGSSSAGPDFTSDAEDEEPISLSLDELDNIQSDVSTLDESETLSLEDGSFDLPPEESVLETEDNEPIALSEEELGNLLSDDSGSEELESGDGFSDLLHDDSLPEDTGSMFGGEDSFTLPVEQDLGGPDEFGLEEEALPDHTDFAFEPDDSTTELDETGENEPIALSEEELGNLLSSDMEEEKADSLFDETTSDEDDLISLPISELDELGEISETANVEEDAFALDDFELPTNDLDSLESTDSPSLEDDEGPIALSDDELGNLLSTETSEPEDSSFNFEPGEESALDAGDDEGPIALSDDELGNLLSTETSEPEDSSFNFEPSEESALEAGDDEGPIALSDDELGNLISTETSEPEDSSFNFEPSEESALEAGDDEGPIALSDDELGNLLSTETSEPEDSSFNFEPSESSILDAEDADEPIALSTDELDHLLTDDAEASAEEEFPGADSEIDWDGPLSESTEVPLEDEEPIALSTDELDHLLTDDAEASAEEEFPGADSEIDWDGPLSESTEVPLEDEEPIALSTDELDHLLTDDAEASAEEEFPGADSEIDWDGPLSESTEVPLEDEEPIALSTDELDHLLTDDAEASAEEEFPGADSEIDWDAPLSESTEVPLEDEEPIALSTDELDHILTGDGAETSPEEDEGPIALSEDELGNLLSDVETPAEEGEDLNEILGELPASSDLDAFGSLDEDVALAQPDSSSPIVPTAETVPDDGMIIVLDEYAEDEELSPMEELRKTPDQAVAQPSAGEGGEITPSKEEMKRIMTYLDELLGNLPDDLIREFSQSDYFELYKKLMKQIGV</sequence>
<feature type="compositionally biased region" description="Acidic residues" evidence="1">
    <location>
        <begin position="21"/>
        <end position="32"/>
    </location>
</feature>
<feature type="compositionally biased region" description="Acidic residues" evidence="1">
    <location>
        <begin position="969"/>
        <end position="987"/>
    </location>
</feature>
<evidence type="ECO:0000313" key="3">
    <source>
        <dbReference type="Proteomes" id="UP000232188"/>
    </source>
</evidence>
<feature type="compositionally biased region" description="Acidic residues" evidence="1">
    <location>
        <begin position="868"/>
        <end position="887"/>
    </location>
</feature>
<feature type="compositionally biased region" description="Acidic residues" evidence="1">
    <location>
        <begin position="262"/>
        <end position="279"/>
    </location>
</feature>
<dbReference type="AlphaFoldDB" id="A0A2M9YMQ5"/>
<feature type="compositionally biased region" description="Acidic residues" evidence="1">
    <location>
        <begin position="818"/>
        <end position="837"/>
    </location>
</feature>
<reference evidence="2 3" key="1">
    <citation type="submission" date="2017-07" db="EMBL/GenBank/DDBJ databases">
        <title>Leptospira spp. isolated from tropical soils.</title>
        <authorList>
            <person name="Thibeaux R."/>
            <person name="Iraola G."/>
            <person name="Ferres I."/>
            <person name="Bierque E."/>
            <person name="Girault D."/>
            <person name="Soupe-Gilbert M.-E."/>
            <person name="Picardeau M."/>
            <person name="Goarant C."/>
        </authorList>
    </citation>
    <scope>NUCLEOTIDE SEQUENCE [LARGE SCALE GENOMIC DNA]</scope>
    <source>
        <strain evidence="2 3">FH2-B-C1</strain>
    </source>
</reference>
<feature type="compositionally biased region" description="Acidic residues" evidence="1">
    <location>
        <begin position="664"/>
        <end position="686"/>
    </location>
</feature>
<name>A0A2M9YMQ5_9LEPT</name>
<evidence type="ECO:0000313" key="2">
    <source>
        <dbReference type="EMBL" id="PJZ52740.1"/>
    </source>
</evidence>
<feature type="compositionally biased region" description="Polar residues" evidence="1">
    <location>
        <begin position="731"/>
        <end position="746"/>
    </location>
</feature>
<feature type="compositionally biased region" description="Polar residues" evidence="1">
    <location>
        <begin position="618"/>
        <end position="628"/>
    </location>
</feature>
<feature type="region of interest" description="Disordered" evidence="1">
    <location>
        <begin position="1124"/>
        <end position="1144"/>
    </location>
</feature>
<feature type="compositionally biased region" description="Basic and acidic residues" evidence="1">
    <location>
        <begin position="1"/>
        <end position="12"/>
    </location>
</feature>
<feature type="compositionally biased region" description="Acidic residues" evidence="1">
    <location>
        <begin position="629"/>
        <end position="644"/>
    </location>
</feature>
<feature type="compositionally biased region" description="Low complexity" evidence="1">
    <location>
        <begin position="41"/>
        <end position="50"/>
    </location>
</feature>
<feature type="compositionally biased region" description="Acidic residues" evidence="1">
    <location>
        <begin position="438"/>
        <end position="459"/>
    </location>
</feature>
<organism evidence="2 3">
    <name type="scientific">Leptospira adleri</name>
    <dbReference type="NCBI Taxonomy" id="2023186"/>
    <lineage>
        <taxon>Bacteria</taxon>
        <taxon>Pseudomonadati</taxon>
        <taxon>Spirochaetota</taxon>
        <taxon>Spirochaetia</taxon>
        <taxon>Leptospirales</taxon>
        <taxon>Leptospiraceae</taxon>
        <taxon>Leptospira</taxon>
    </lineage>
</organism>
<evidence type="ECO:0000256" key="1">
    <source>
        <dbReference type="SAM" id="MobiDB-lite"/>
    </source>
</evidence>
<feature type="compositionally biased region" description="Polar residues" evidence="1">
    <location>
        <begin position="689"/>
        <end position="704"/>
    </location>
</feature>
<gene>
    <name evidence="2" type="ORF">CH380_13375</name>
</gene>
<feature type="region of interest" description="Disordered" evidence="1">
    <location>
        <begin position="918"/>
        <end position="953"/>
    </location>
</feature>
<feature type="compositionally biased region" description="Acidic residues" evidence="1">
    <location>
        <begin position="918"/>
        <end position="937"/>
    </location>
</feature>
<feature type="compositionally biased region" description="Basic and acidic residues" evidence="1">
    <location>
        <begin position="205"/>
        <end position="221"/>
    </location>
</feature>
<accession>A0A2M9YMQ5</accession>
<feature type="region of interest" description="Disordered" evidence="1">
    <location>
        <begin position="594"/>
        <end position="906"/>
    </location>
</feature>
<dbReference type="RefSeq" id="WP_100786253.1">
    <property type="nucleotide sequence ID" value="NZ_NPDV01000011.1"/>
</dbReference>
<dbReference type="EMBL" id="NPDV01000011">
    <property type="protein sequence ID" value="PJZ52740.1"/>
    <property type="molecule type" value="Genomic_DNA"/>
</dbReference>
<feature type="compositionally biased region" description="Polar residues" evidence="1">
    <location>
        <begin position="773"/>
        <end position="794"/>
    </location>
</feature>
<feature type="compositionally biased region" description="Acidic residues" evidence="1">
    <location>
        <begin position="344"/>
        <end position="359"/>
    </location>
</feature>
<dbReference type="Proteomes" id="UP000232188">
    <property type="component" value="Unassembled WGS sequence"/>
</dbReference>
<feature type="compositionally biased region" description="Acidic residues" evidence="1">
    <location>
        <begin position="530"/>
        <end position="544"/>
    </location>
</feature>
<feature type="compositionally biased region" description="Acidic residues" evidence="1">
    <location>
        <begin position="367"/>
        <end position="385"/>
    </location>
</feature>
<comment type="caution">
    <text evidence="2">The sequence shown here is derived from an EMBL/GenBank/DDBJ whole genome shotgun (WGS) entry which is preliminary data.</text>
</comment>
<feature type="compositionally biased region" description="Acidic residues" evidence="1">
    <location>
        <begin position="562"/>
        <end position="582"/>
    </location>
</feature>
<feature type="compositionally biased region" description="Acidic residues" evidence="1">
    <location>
        <begin position="748"/>
        <end position="770"/>
    </location>
</feature>